<dbReference type="CDD" id="cd05568">
    <property type="entry name" value="PTS_IIB_bgl_like"/>
    <property type="match status" value="1"/>
</dbReference>
<organism evidence="9 10">
    <name type="scientific">Oceanobacillus locisalsi</name>
    <dbReference type="NCBI Taxonomy" id="546107"/>
    <lineage>
        <taxon>Bacteria</taxon>
        <taxon>Bacillati</taxon>
        <taxon>Bacillota</taxon>
        <taxon>Bacilli</taxon>
        <taxon>Bacillales</taxon>
        <taxon>Bacillaceae</taxon>
        <taxon>Oceanobacillus</taxon>
    </lineage>
</organism>
<keyword evidence="2" id="KW-0677">Repeat</keyword>
<keyword evidence="1" id="KW-0808">Transferase</keyword>
<keyword evidence="5" id="KW-0804">Transcription</keyword>
<evidence type="ECO:0000256" key="3">
    <source>
        <dbReference type="ARBA" id="ARBA00023015"/>
    </source>
</evidence>
<dbReference type="EMBL" id="JBHTKK010000001">
    <property type="protein sequence ID" value="MFD1064758.1"/>
    <property type="molecule type" value="Genomic_DNA"/>
</dbReference>
<reference evidence="10" key="1">
    <citation type="journal article" date="2019" name="Int. J. Syst. Evol. Microbiol.">
        <title>The Global Catalogue of Microorganisms (GCM) 10K type strain sequencing project: providing services to taxonomists for standard genome sequencing and annotation.</title>
        <authorList>
            <consortium name="The Broad Institute Genomics Platform"/>
            <consortium name="The Broad Institute Genome Sequencing Center for Infectious Disease"/>
            <person name="Wu L."/>
            <person name="Ma J."/>
        </authorList>
    </citation>
    <scope>NUCLEOTIDE SEQUENCE [LARGE SCALE GENOMIC DNA]</scope>
    <source>
        <strain evidence="10">CCUG 56608</strain>
    </source>
</reference>
<accession>A0ABW3NAP2</accession>
<dbReference type="InterPro" id="IPR036634">
    <property type="entry name" value="PRD_sf"/>
</dbReference>
<dbReference type="PANTHER" id="PTHR30185:SF18">
    <property type="entry name" value="TRANSCRIPTIONAL REGULATOR MTLR"/>
    <property type="match status" value="1"/>
</dbReference>
<feature type="domain" description="PRD" evidence="8">
    <location>
        <begin position="271"/>
        <end position="381"/>
    </location>
</feature>
<evidence type="ECO:0000313" key="10">
    <source>
        <dbReference type="Proteomes" id="UP001597041"/>
    </source>
</evidence>
<dbReference type="InterPro" id="IPR007737">
    <property type="entry name" value="Mga_HTH"/>
</dbReference>
<dbReference type="SUPFAM" id="SSF63520">
    <property type="entry name" value="PTS-regulatory domain, PRD"/>
    <property type="match status" value="1"/>
</dbReference>
<evidence type="ECO:0000313" key="9">
    <source>
        <dbReference type="EMBL" id="MFD1064758.1"/>
    </source>
</evidence>
<dbReference type="SUPFAM" id="SSF52794">
    <property type="entry name" value="PTS system IIB component-like"/>
    <property type="match status" value="1"/>
</dbReference>
<sequence length="627" mass="73559">MELNKKHLKIVEVLISDDISTDKLSHILDISQRTLSNYVTQINDYFEGASQIMKEHHILSMLICDENQFFDRLDSLRQEMNSYENELKDRFDTVFHHLLDHQKSTIDDIAEELFLSKSVVNNIVSALKEKLQSYAVDIKGTQNVGLRLEGNEISIRMVIIEQFPDSYQEQLISEQIEQHLFDLKKKYRLDESSYARLRLAVQVTLARLENGCFIEGDLDIDQQVFESADFKNMKTLKEVIIDKYHLEKPNEEVFVIVLQLLGRRASIIDEIMNEHEHSMLERIIKNTIKDINYYFTIKIDEAMFTKDIQLHIKYLINRLIFGVKVNNNLMEDVQQRFPFAYELSRVLAENIKKEINMDVPINELGFLSLYFSVYLEQLEQQIRDIQSVAIITNQGLSTSKLLATNLQKIFHNQIAIEVFSEEALEKEDIKQFDLIVSTVWTNRLFNKVVYIENILDTQLLKLKIEQFLIYKDVKNKKLFNQSVLVDFIEEKDFYHWDTVDYYEDVIRFLAEELIREGAVDSAFTERIIAREQMKSTVTGKLAFPHVSHYENGIFMKVALLDKPLRDYQNINIVILLATPDQAGNEAILIRVYEEVLAMTTNSYLLEKLTDHTDYTSFAYILNQEMRK</sequence>
<evidence type="ECO:0000259" key="7">
    <source>
        <dbReference type="PROSITE" id="PS51094"/>
    </source>
</evidence>
<dbReference type="RefSeq" id="WP_379590223.1">
    <property type="nucleotide sequence ID" value="NZ_JBHTKK010000001.1"/>
</dbReference>
<dbReference type="InterPro" id="IPR036095">
    <property type="entry name" value="PTS_EIIB-like_sf"/>
</dbReference>
<dbReference type="Gene3D" id="1.10.1790.10">
    <property type="entry name" value="PRD domain"/>
    <property type="match status" value="1"/>
</dbReference>
<evidence type="ECO:0000256" key="2">
    <source>
        <dbReference type="ARBA" id="ARBA00022737"/>
    </source>
</evidence>
<dbReference type="Gene3D" id="3.40.930.10">
    <property type="entry name" value="Mannitol-specific EII, Chain A"/>
    <property type="match status" value="1"/>
</dbReference>
<comment type="caution">
    <text evidence="9">The sequence shown here is derived from an EMBL/GenBank/DDBJ whole genome shotgun (WGS) entry which is preliminary data.</text>
</comment>
<keyword evidence="10" id="KW-1185">Reference proteome</keyword>
<dbReference type="Pfam" id="PF05043">
    <property type="entry name" value="Mga"/>
    <property type="match status" value="1"/>
</dbReference>
<dbReference type="PANTHER" id="PTHR30185">
    <property type="entry name" value="CRYPTIC BETA-GLUCOSIDE BGL OPERON ANTITERMINATOR"/>
    <property type="match status" value="1"/>
</dbReference>
<gene>
    <name evidence="9" type="ORF">ACFQ19_01850</name>
</gene>
<evidence type="ECO:0000259" key="8">
    <source>
        <dbReference type="PROSITE" id="PS51372"/>
    </source>
</evidence>
<keyword evidence="3" id="KW-0805">Transcription regulation</keyword>
<dbReference type="PROSITE" id="PS51094">
    <property type="entry name" value="PTS_EIIA_TYPE_2"/>
    <property type="match status" value="1"/>
</dbReference>
<dbReference type="InterPro" id="IPR050661">
    <property type="entry name" value="BglG_antiterminators"/>
</dbReference>
<evidence type="ECO:0000256" key="5">
    <source>
        <dbReference type="ARBA" id="ARBA00023163"/>
    </source>
</evidence>
<keyword evidence="6" id="KW-0175">Coiled coil</keyword>
<feature type="domain" description="PRD" evidence="8">
    <location>
        <begin position="163"/>
        <end position="270"/>
    </location>
</feature>
<proteinExistence type="predicted"/>
<dbReference type="InterPro" id="IPR002178">
    <property type="entry name" value="PTS_EIIA_type-2_dom"/>
</dbReference>
<protein>
    <submittedName>
        <fullName evidence="9">BglG family transcription antiterminator</fullName>
    </submittedName>
</protein>
<dbReference type="SUPFAM" id="SSF55804">
    <property type="entry name" value="Phoshotransferase/anion transport protein"/>
    <property type="match status" value="1"/>
</dbReference>
<evidence type="ECO:0000256" key="6">
    <source>
        <dbReference type="SAM" id="Coils"/>
    </source>
</evidence>
<dbReference type="InterPro" id="IPR016152">
    <property type="entry name" value="PTrfase/Anion_transptr"/>
</dbReference>
<name>A0ABW3NAP2_9BACI</name>
<evidence type="ECO:0000256" key="4">
    <source>
        <dbReference type="ARBA" id="ARBA00023159"/>
    </source>
</evidence>
<evidence type="ECO:0000256" key="1">
    <source>
        <dbReference type="ARBA" id="ARBA00022679"/>
    </source>
</evidence>
<dbReference type="Proteomes" id="UP001597041">
    <property type="component" value="Unassembled WGS sequence"/>
</dbReference>
<feature type="domain" description="PTS EIIA type-2" evidence="7">
    <location>
        <begin position="486"/>
        <end position="624"/>
    </location>
</feature>
<dbReference type="PROSITE" id="PS51372">
    <property type="entry name" value="PRD_2"/>
    <property type="match status" value="2"/>
</dbReference>
<dbReference type="InterPro" id="IPR011608">
    <property type="entry name" value="PRD"/>
</dbReference>
<dbReference type="Pfam" id="PF00874">
    <property type="entry name" value="PRD"/>
    <property type="match status" value="1"/>
</dbReference>
<feature type="coiled-coil region" evidence="6">
    <location>
        <begin position="66"/>
        <end position="93"/>
    </location>
</feature>
<keyword evidence="4" id="KW-0010">Activator</keyword>